<keyword evidence="2" id="KW-1185">Reference proteome</keyword>
<sequence length="100" mass="10904">MVTFTGGTQGTYQPVMSQNDPAYPTSAPVVPGAPRPDISWWKNGKLWKIFEMKFPGDTHTAAQASGIYNDIARDQNAEIQELDVGRDCDCKTGKAKPGKC</sequence>
<proteinExistence type="predicted"/>
<reference evidence="2" key="1">
    <citation type="submission" date="2017-01" db="EMBL/GenBank/DDBJ databases">
        <authorList>
            <person name="Varghese N."/>
            <person name="Submissions S."/>
        </authorList>
    </citation>
    <scope>NUCLEOTIDE SEQUENCE [LARGE SCALE GENOMIC DNA]</scope>
    <source>
        <strain evidence="2">DSM 19945</strain>
    </source>
</reference>
<accession>A0A1N7QGS6</accession>
<dbReference type="AlphaFoldDB" id="A0A1N7QGS6"/>
<dbReference type="OrthoDB" id="272411at2"/>
<dbReference type="EMBL" id="FTOG01000019">
    <property type="protein sequence ID" value="SIT22028.1"/>
    <property type="molecule type" value="Genomic_DNA"/>
</dbReference>
<dbReference type="RefSeq" id="WP_076486464.1">
    <property type="nucleotide sequence ID" value="NZ_FTOG01000019.1"/>
</dbReference>
<gene>
    <name evidence="1" type="ORF">SAMN05421580_1196</name>
</gene>
<evidence type="ECO:0000313" key="1">
    <source>
        <dbReference type="EMBL" id="SIT22028.1"/>
    </source>
</evidence>
<name>A0A1N7QGS6_9RHOB</name>
<protein>
    <recommendedName>
        <fullName evidence="3">VRR-NUC domain-containing protein</fullName>
    </recommendedName>
</protein>
<dbReference type="Proteomes" id="UP000186221">
    <property type="component" value="Unassembled WGS sequence"/>
</dbReference>
<evidence type="ECO:0008006" key="3">
    <source>
        <dbReference type="Google" id="ProtNLM"/>
    </source>
</evidence>
<evidence type="ECO:0000313" key="2">
    <source>
        <dbReference type="Proteomes" id="UP000186221"/>
    </source>
</evidence>
<dbReference type="STRING" id="453582.SAMN05421580_1196"/>
<organism evidence="1 2">
    <name type="scientific">Rhodobacter aestuarii</name>
    <dbReference type="NCBI Taxonomy" id="453582"/>
    <lineage>
        <taxon>Bacteria</taxon>
        <taxon>Pseudomonadati</taxon>
        <taxon>Pseudomonadota</taxon>
        <taxon>Alphaproteobacteria</taxon>
        <taxon>Rhodobacterales</taxon>
        <taxon>Rhodobacter group</taxon>
        <taxon>Rhodobacter</taxon>
    </lineage>
</organism>